<dbReference type="Gene3D" id="1.10.4160.10">
    <property type="entry name" value="Hydantoin permease"/>
    <property type="match status" value="1"/>
</dbReference>
<feature type="transmembrane region" description="Helical" evidence="6">
    <location>
        <begin position="137"/>
        <end position="155"/>
    </location>
</feature>
<dbReference type="CDD" id="cd11484">
    <property type="entry name" value="SLC-NCS1sbd_CobB-like"/>
    <property type="match status" value="1"/>
</dbReference>
<feature type="transmembrane region" description="Helical" evidence="6">
    <location>
        <begin position="313"/>
        <end position="331"/>
    </location>
</feature>
<sequence>MGENKNQNQNHDKDYPLDHVPQSARVGLLSLSAVLLGLTFFSPTMVAGGQVAASFGLNKFMTAMILGNLVLGLYVAIMSVIGTKTGLTSVLLSRYTLGTGGSKWASFLLGGTQLGWYAVSAAYVAEIFVKALNMPNSYIFWAIFWCVVMGITAVYGFKAMEIVSYIAIPLILILTVWVPVLGVQKAGSWAALAAIAPSGEPMAMTTALTIIVGTFASAGTQVTNWSRFAKNAKVSFIAALLAFFFGNGLMVFAGGMGAIAFQQPDMVEVFMQMGIVFFAMIILTINIWTTNDAAAYAFGVAGSEFFNKSDKKPFIIGGVAIATVLAITGAYNFLIPFLVALGIFIPPLGGTIIGDYIFTWKRNIPNMKDVEFKSVRISNIVAYLLGTLAAYLGNKFGIGVPPLQGIIVAALMVPVMNAVIKNDNHKVKGNSTIQA</sequence>
<keyword evidence="8" id="KW-1185">Reference proteome</keyword>
<dbReference type="NCBIfam" id="NF008241">
    <property type="entry name" value="PRK11017.1"/>
    <property type="match status" value="1"/>
</dbReference>
<dbReference type="Pfam" id="PF02133">
    <property type="entry name" value="Transp_cyt_pur"/>
    <property type="match status" value="1"/>
</dbReference>
<dbReference type="EMBL" id="JAJEKE010000003">
    <property type="protein sequence ID" value="MCQ1529047.1"/>
    <property type="molecule type" value="Genomic_DNA"/>
</dbReference>
<evidence type="ECO:0000256" key="4">
    <source>
        <dbReference type="ARBA" id="ARBA00022989"/>
    </source>
</evidence>
<keyword evidence="3 6" id="KW-0812">Transmembrane</keyword>
<keyword evidence="4 6" id="KW-1133">Transmembrane helix</keyword>
<feature type="transmembrane region" description="Helical" evidence="6">
    <location>
        <begin position="162"/>
        <end position="182"/>
    </location>
</feature>
<name>A0ABT1NCR8_9FIRM</name>
<comment type="subcellular location">
    <subcellularLocation>
        <location evidence="1">Membrane</location>
        <topology evidence="1">Multi-pass membrane protein</topology>
    </subcellularLocation>
</comment>
<dbReference type="RefSeq" id="WP_255226564.1">
    <property type="nucleotide sequence ID" value="NZ_JAJEKE010000003.1"/>
</dbReference>
<feature type="transmembrane region" description="Helical" evidence="6">
    <location>
        <begin position="26"/>
        <end position="48"/>
    </location>
</feature>
<protein>
    <submittedName>
        <fullName evidence="7">Cytosine permease</fullName>
    </submittedName>
</protein>
<feature type="transmembrane region" description="Helical" evidence="6">
    <location>
        <begin position="380"/>
        <end position="397"/>
    </location>
</feature>
<organism evidence="7 8">
    <name type="scientific">Lutispora saccharofermentans</name>
    <dbReference type="NCBI Taxonomy" id="3024236"/>
    <lineage>
        <taxon>Bacteria</taxon>
        <taxon>Bacillati</taxon>
        <taxon>Bacillota</taxon>
        <taxon>Clostridia</taxon>
        <taxon>Lutisporales</taxon>
        <taxon>Lutisporaceae</taxon>
        <taxon>Lutispora</taxon>
    </lineage>
</organism>
<dbReference type="InterPro" id="IPR001248">
    <property type="entry name" value="Pur-cyt_permease"/>
</dbReference>
<evidence type="ECO:0000256" key="2">
    <source>
        <dbReference type="ARBA" id="ARBA00008974"/>
    </source>
</evidence>
<gene>
    <name evidence="7" type="primary">codB</name>
    <name evidence="7" type="ORF">LJD61_05735</name>
</gene>
<evidence type="ECO:0000256" key="3">
    <source>
        <dbReference type="ARBA" id="ARBA00022692"/>
    </source>
</evidence>
<feature type="transmembrane region" description="Helical" evidence="6">
    <location>
        <begin position="234"/>
        <end position="261"/>
    </location>
</feature>
<evidence type="ECO:0000256" key="5">
    <source>
        <dbReference type="ARBA" id="ARBA00023136"/>
    </source>
</evidence>
<reference evidence="7 8" key="1">
    <citation type="submission" date="2021-10" db="EMBL/GenBank/DDBJ databases">
        <title>Lutispora strain m25 sp. nov., a thermophilic, non-spore-forming bacterium isolated from a lab-scale methanogenic bioreactor digesting anaerobic sludge.</title>
        <authorList>
            <person name="El Houari A."/>
            <person name="Mcdonald J."/>
        </authorList>
    </citation>
    <scope>NUCLEOTIDE SEQUENCE [LARGE SCALE GENOMIC DNA]</scope>
    <source>
        <strain evidence="8">m25</strain>
    </source>
</reference>
<feature type="transmembrane region" description="Helical" evidence="6">
    <location>
        <begin position="403"/>
        <end position="420"/>
    </location>
</feature>
<proteinExistence type="inferred from homology"/>
<comment type="caution">
    <text evidence="7">The sequence shown here is derived from an EMBL/GenBank/DDBJ whole genome shotgun (WGS) entry which is preliminary data.</text>
</comment>
<dbReference type="PANTHER" id="PTHR30569:SF0">
    <property type="entry name" value="CYTOSINE PERMEASE"/>
    <property type="match status" value="1"/>
</dbReference>
<feature type="transmembrane region" description="Helical" evidence="6">
    <location>
        <begin position="337"/>
        <end position="359"/>
    </location>
</feature>
<dbReference type="PANTHER" id="PTHR30569">
    <property type="entry name" value="CYTOSINE TRANSPORTER CODB"/>
    <property type="match status" value="1"/>
</dbReference>
<evidence type="ECO:0000256" key="1">
    <source>
        <dbReference type="ARBA" id="ARBA00004141"/>
    </source>
</evidence>
<dbReference type="InterPro" id="IPR030191">
    <property type="entry name" value="CodB"/>
</dbReference>
<evidence type="ECO:0000313" key="7">
    <source>
        <dbReference type="EMBL" id="MCQ1529047.1"/>
    </source>
</evidence>
<feature type="transmembrane region" description="Helical" evidence="6">
    <location>
        <begin position="273"/>
        <end position="301"/>
    </location>
</feature>
<evidence type="ECO:0000313" key="8">
    <source>
        <dbReference type="Proteomes" id="UP001651880"/>
    </source>
</evidence>
<feature type="transmembrane region" description="Helical" evidence="6">
    <location>
        <begin position="202"/>
        <end position="222"/>
    </location>
</feature>
<evidence type="ECO:0000256" key="6">
    <source>
        <dbReference type="SAM" id="Phobius"/>
    </source>
</evidence>
<feature type="transmembrane region" description="Helical" evidence="6">
    <location>
        <begin position="104"/>
        <end position="125"/>
    </location>
</feature>
<keyword evidence="5 6" id="KW-0472">Membrane</keyword>
<feature type="transmembrane region" description="Helical" evidence="6">
    <location>
        <begin position="60"/>
        <end position="83"/>
    </location>
</feature>
<comment type="similarity">
    <text evidence="2">Belongs to the purine-cytosine permease (2.A.39) family.</text>
</comment>
<accession>A0ABT1NCR8</accession>
<dbReference type="Proteomes" id="UP001651880">
    <property type="component" value="Unassembled WGS sequence"/>
</dbReference>